<comment type="subcellular location">
    <subcellularLocation>
        <location evidence="1">Cell membrane</location>
        <topology evidence="1">Multi-pass membrane protein</topology>
    </subcellularLocation>
</comment>
<evidence type="ECO:0000256" key="3">
    <source>
        <dbReference type="ARBA" id="ARBA00022692"/>
    </source>
</evidence>
<keyword evidence="5 6" id="KW-0472">Membrane</keyword>
<dbReference type="Pfam" id="PF03626">
    <property type="entry name" value="COX4_pro"/>
    <property type="match status" value="1"/>
</dbReference>
<proteinExistence type="predicted"/>
<protein>
    <submittedName>
        <fullName evidence="7">Cytochrome c oxidase subunit IV</fullName>
    </submittedName>
</protein>
<accession>A0ABQ0MU36</accession>
<evidence type="ECO:0000313" key="7">
    <source>
        <dbReference type="EMBL" id="GAW95856.1"/>
    </source>
</evidence>
<feature type="transmembrane region" description="Helical" evidence="6">
    <location>
        <begin position="21"/>
        <end position="39"/>
    </location>
</feature>
<keyword evidence="3 6" id="KW-0812">Transmembrane</keyword>
<feature type="transmembrane region" description="Helical" evidence="6">
    <location>
        <begin position="80"/>
        <end position="97"/>
    </location>
</feature>
<name>A0ABQ0MU36_9GAMM</name>
<comment type="caution">
    <text evidence="7">The sequence shown here is derived from an EMBL/GenBank/DDBJ whole genome shotgun (WGS) entry which is preliminary data.</text>
</comment>
<keyword evidence="4 6" id="KW-1133">Transmembrane helix</keyword>
<keyword evidence="2" id="KW-1003">Cell membrane</keyword>
<dbReference type="RefSeq" id="WP_057182123.1">
    <property type="nucleotide sequence ID" value="NZ_BDQM01000009.1"/>
</dbReference>
<gene>
    <name evidence="7" type="ORF">MTCD1_01459</name>
</gene>
<dbReference type="PROSITE" id="PS51257">
    <property type="entry name" value="PROKAR_LIPOPROTEIN"/>
    <property type="match status" value="1"/>
</dbReference>
<evidence type="ECO:0000256" key="4">
    <source>
        <dbReference type="ARBA" id="ARBA00022989"/>
    </source>
</evidence>
<evidence type="ECO:0000256" key="5">
    <source>
        <dbReference type="ARBA" id="ARBA00023136"/>
    </source>
</evidence>
<evidence type="ECO:0000256" key="6">
    <source>
        <dbReference type="SAM" id="Phobius"/>
    </source>
</evidence>
<reference evidence="7 8" key="1">
    <citation type="submission" date="2017-06" db="EMBL/GenBank/DDBJ databases">
        <title>Whole Genome Sequences of Colwellia marinimaniae MTCD1.</title>
        <authorList>
            <person name="Kusumoto H."/>
            <person name="Inoue M."/>
            <person name="Tanikawa K."/>
            <person name="Maeji H."/>
            <person name="Cameron J.H."/>
            <person name="Bartlett D.H."/>
        </authorList>
    </citation>
    <scope>NUCLEOTIDE SEQUENCE [LARGE SCALE GENOMIC DNA]</scope>
    <source>
        <strain evidence="7 8">MTCD1</strain>
    </source>
</reference>
<evidence type="ECO:0000313" key="8">
    <source>
        <dbReference type="Proteomes" id="UP000197068"/>
    </source>
</evidence>
<feature type="transmembrane region" description="Helical" evidence="6">
    <location>
        <begin position="51"/>
        <end position="73"/>
    </location>
</feature>
<evidence type="ECO:0000256" key="2">
    <source>
        <dbReference type="ARBA" id="ARBA00022475"/>
    </source>
</evidence>
<organism evidence="7 8">
    <name type="scientific">Colwellia marinimaniae</name>
    <dbReference type="NCBI Taxonomy" id="1513592"/>
    <lineage>
        <taxon>Bacteria</taxon>
        <taxon>Pseudomonadati</taxon>
        <taxon>Pseudomonadota</taxon>
        <taxon>Gammaproteobacteria</taxon>
        <taxon>Alteromonadales</taxon>
        <taxon>Colwelliaceae</taxon>
        <taxon>Colwellia</taxon>
    </lineage>
</organism>
<dbReference type="Proteomes" id="UP000197068">
    <property type="component" value="Unassembled WGS sequence"/>
</dbReference>
<evidence type="ECO:0000256" key="1">
    <source>
        <dbReference type="ARBA" id="ARBA00004651"/>
    </source>
</evidence>
<dbReference type="EMBL" id="BDQM01000009">
    <property type="protein sequence ID" value="GAW95856.1"/>
    <property type="molecule type" value="Genomic_DNA"/>
</dbReference>
<dbReference type="InterPro" id="IPR005171">
    <property type="entry name" value="Cyt_c_oxidase_su4_prok"/>
</dbReference>
<keyword evidence="8" id="KW-1185">Reference proteome</keyword>
<sequence>MKENTKIKTVTSQPKQHPISMYLKVWLLLFVLSACSYMVDYFQFQGVLRWTLILVFMLLKAGLIIMVFMHLAWERTAVKLLLFLPPIAILIFIALMSSEADYVFIGRIISFFNP</sequence>